<evidence type="ECO:0000313" key="3">
    <source>
        <dbReference type="EMBL" id="KAF8868076.1"/>
    </source>
</evidence>
<proteinExistence type="predicted"/>
<dbReference type="AlphaFoldDB" id="A0A9P5N6F6"/>
<evidence type="ECO:0000256" key="1">
    <source>
        <dbReference type="SAM" id="MobiDB-lite"/>
    </source>
</evidence>
<dbReference type="PANTHER" id="PTHR33840">
    <property type="match status" value="1"/>
</dbReference>
<evidence type="ECO:0000259" key="2">
    <source>
        <dbReference type="Pfam" id="PF09994"/>
    </source>
</evidence>
<dbReference type="OrthoDB" id="3162439at2759"/>
<dbReference type="PANTHER" id="PTHR33840:SF2">
    <property type="entry name" value="TLE1 PHOSPHOLIPASE DOMAIN-CONTAINING PROTEIN"/>
    <property type="match status" value="1"/>
</dbReference>
<name>A0A9P5N6F6_GYMJU</name>
<dbReference type="Pfam" id="PF09994">
    <property type="entry name" value="T6SS_Tle1-like_cat"/>
    <property type="match status" value="1"/>
</dbReference>
<evidence type="ECO:0000313" key="4">
    <source>
        <dbReference type="Proteomes" id="UP000724874"/>
    </source>
</evidence>
<gene>
    <name evidence="3" type="ORF">CPB84DRAFT_1451507</name>
</gene>
<organism evidence="3 4">
    <name type="scientific">Gymnopilus junonius</name>
    <name type="common">Spectacular rustgill mushroom</name>
    <name type="synonym">Gymnopilus spectabilis subsp. junonius</name>
    <dbReference type="NCBI Taxonomy" id="109634"/>
    <lineage>
        <taxon>Eukaryota</taxon>
        <taxon>Fungi</taxon>
        <taxon>Dikarya</taxon>
        <taxon>Basidiomycota</taxon>
        <taxon>Agaricomycotina</taxon>
        <taxon>Agaricomycetes</taxon>
        <taxon>Agaricomycetidae</taxon>
        <taxon>Agaricales</taxon>
        <taxon>Agaricineae</taxon>
        <taxon>Hymenogastraceae</taxon>
        <taxon>Gymnopilus</taxon>
    </lineage>
</organism>
<feature type="domain" description="T6SS Phospholipase effector Tle1-like catalytic" evidence="2">
    <location>
        <begin position="2"/>
        <end position="157"/>
    </location>
</feature>
<accession>A0A9P5N6F6</accession>
<comment type="caution">
    <text evidence="3">The sequence shown here is derived from an EMBL/GenBank/DDBJ whole genome shotgun (WGS) entry which is preliminary data.</text>
</comment>
<dbReference type="InterPro" id="IPR018712">
    <property type="entry name" value="Tle1-like_cat"/>
</dbReference>
<dbReference type="Proteomes" id="UP000724874">
    <property type="component" value="Unassembled WGS sequence"/>
</dbReference>
<keyword evidence="4" id="KW-1185">Reference proteome</keyword>
<feature type="region of interest" description="Disordered" evidence="1">
    <location>
        <begin position="157"/>
        <end position="185"/>
    </location>
</feature>
<protein>
    <recommendedName>
        <fullName evidence="2">T6SS Phospholipase effector Tle1-like catalytic domain-containing protein</fullName>
    </recommendedName>
</protein>
<dbReference type="EMBL" id="JADNYJ010000805">
    <property type="protein sequence ID" value="KAF8868076.1"/>
    <property type="molecule type" value="Genomic_DNA"/>
</dbReference>
<sequence length="185" mass="20925">MSSVTKTIDEMFALHLDAHVMGGYEFLMQNYLTGDRICLFGFSRGAYTARSLAGMLHKVGLLPAGNFQQVPFAYKMYTRADDVGWNNQPSSRRRFCTDVSIEFIGVWDTVDSVGIIPRRLPFTTSNTIVRTFRHAVSLDERRAKFKANLWNRPDEDELKLGTSSVKPVSCKAGKLPTSRSHRREA</sequence>
<reference evidence="3" key="1">
    <citation type="submission" date="2020-11" db="EMBL/GenBank/DDBJ databases">
        <authorList>
            <consortium name="DOE Joint Genome Institute"/>
            <person name="Ahrendt S."/>
            <person name="Riley R."/>
            <person name="Andreopoulos W."/>
            <person name="LaButti K."/>
            <person name="Pangilinan J."/>
            <person name="Ruiz-duenas F.J."/>
            <person name="Barrasa J.M."/>
            <person name="Sanchez-Garcia M."/>
            <person name="Camarero S."/>
            <person name="Miyauchi S."/>
            <person name="Serrano A."/>
            <person name="Linde D."/>
            <person name="Babiker R."/>
            <person name="Drula E."/>
            <person name="Ayuso-Fernandez I."/>
            <person name="Pacheco R."/>
            <person name="Padilla G."/>
            <person name="Ferreira P."/>
            <person name="Barriuso J."/>
            <person name="Kellner H."/>
            <person name="Castanera R."/>
            <person name="Alfaro M."/>
            <person name="Ramirez L."/>
            <person name="Pisabarro A.G."/>
            <person name="Kuo A."/>
            <person name="Tritt A."/>
            <person name="Lipzen A."/>
            <person name="He G."/>
            <person name="Yan M."/>
            <person name="Ng V."/>
            <person name="Cullen D."/>
            <person name="Martin F."/>
            <person name="Rosso M.-N."/>
            <person name="Henrissat B."/>
            <person name="Hibbett D."/>
            <person name="Martinez A.T."/>
            <person name="Grigoriev I.V."/>
        </authorList>
    </citation>
    <scope>NUCLEOTIDE SEQUENCE</scope>
    <source>
        <strain evidence="3">AH 44721</strain>
    </source>
</reference>